<reference evidence="2 3" key="1">
    <citation type="journal article" date="2015" name="J Appl Environ Microbiol">
        <title>Complete Genome Sequence Analysis of Two Pseudomonas plecoglossicida Phages, Potential Therapeutic Agents.</title>
        <authorList>
            <person name="Kawato Y."/>
            <person name="Yasuike M."/>
            <person name="Nakamura Y."/>
            <person name="Shigenobu Y."/>
            <person name="Fujiwara A."/>
            <person name="Sano M."/>
            <person name="Nakai T."/>
        </authorList>
    </citation>
    <scope>NUCLEOTIDE SEQUENCE [LARGE SCALE GENOMIC DNA]</scope>
</reference>
<evidence type="ECO:0000313" key="3">
    <source>
        <dbReference type="Proteomes" id="UP000201835"/>
    </source>
</evidence>
<dbReference type="RefSeq" id="YP_008873238.1">
    <property type="nucleotide sequence ID" value="NC_023006.1"/>
</dbReference>
<keyword evidence="3" id="KW-1185">Reference proteome</keyword>
<evidence type="ECO:0000256" key="1">
    <source>
        <dbReference type="SAM" id="MobiDB-lite"/>
    </source>
</evidence>
<dbReference type="Proteomes" id="UP000201835">
    <property type="component" value="Segment"/>
</dbReference>
<dbReference type="SUPFAM" id="SSF46689">
    <property type="entry name" value="Homeodomain-like"/>
    <property type="match status" value="1"/>
</dbReference>
<organism evidence="2 3">
    <name type="scientific">Pseudomonas phage PPpW-3</name>
    <dbReference type="NCBI Taxonomy" id="1279082"/>
    <lineage>
        <taxon>Viruses</taxon>
        <taxon>Duplodnaviria</taxon>
        <taxon>Heunggongvirae</taxon>
        <taxon>Uroviricota</taxon>
        <taxon>Caudoviricetes</taxon>
        <taxon>Hiroshimavirus</taxon>
        <taxon>Hiroshimavirus PPpW3</taxon>
    </lineage>
</organism>
<dbReference type="KEGG" id="vg:17825105"/>
<dbReference type="OrthoDB" id="12688at10239"/>
<feature type="region of interest" description="Disordered" evidence="1">
    <location>
        <begin position="122"/>
        <end position="144"/>
    </location>
</feature>
<proteinExistence type="predicted"/>
<protein>
    <recommendedName>
        <fullName evidence="4">Mor transcription activator domain-containing protein</fullName>
    </recommendedName>
</protein>
<dbReference type="InterPro" id="IPR009057">
    <property type="entry name" value="Homeodomain-like_sf"/>
</dbReference>
<sequence>MQEIADVIGSERALYLVGQLPRCYAKDSRYPNAKSSHVILYVPKTLKPDHQLVQVLGWHDAKRMVEAFGGEILQPASCADVYRAFRDRSIVRMLTEGAGVAELAELFGMSVTGVRAIRRANPQQDIRAANDNTLPSSKPMQAVS</sequence>
<feature type="compositionally biased region" description="Polar residues" evidence="1">
    <location>
        <begin position="130"/>
        <end position="144"/>
    </location>
</feature>
<evidence type="ECO:0008006" key="4">
    <source>
        <dbReference type="Google" id="ProtNLM"/>
    </source>
</evidence>
<dbReference type="GeneID" id="17825105"/>
<name>V5YTF6_9CAUD</name>
<accession>V5YTF6</accession>
<dbReference type="EMBL" id="AB775548">
    <property type="protein sequence ID" value="BAO20662.1"/>
    <property type="molecule type" value="Genomic_DNA"/>
</dbReference>
<evidence type="ECO:0000313" key="2">
    <source>
        <dbReference type="EMBL" id="BAO20662.1"/>
    </source>
</evidence>